<evidence type="ECO:0000313" key="2">
    <source>
        <dbReference type="EMBL" id="WOB07762.1"/>
    </source>
</evidence>
<organism evidence="2 3">
    <name type="scientific">Piscinibacter gummiphilus</name>
    <dbReference type="NCBI Taxonomy" id="946333"/>
    <lineage>
        <taxon>Bacteria</taxon>
        <taxon>Pseudomonadati</taxon>
        <taxon>Pseudomonadota</taxon>
        <taxon>Betaproteobacteria</taxon>
        <taxon>Burkholderiales</taxon>
        <taxon>Sphaerotilaceae</taxon>
        <taxon>Piscinibacter</taxon>
    </lineage>
</organism>
<name>A0ABZ0CRZ5_9BURK</name>
<dbReference type="Gene3D" id="3.20.20.150">
    <property type="entry name" value="Divalent-metal-dependent TIM barrel enzymes"/>
    <property type="match status" value="1"/>
</dbReference>
<reference evidence="2 3" key="1">
    <citation type="submission" date="2023-10" db="EMBL/GenBank/DDBJ databases">
        <title>Bacteria for the degradation of biodegradable plastic PBAT(Polybutylene adipate terephthalate).</title>
        <authorList>
            <person name="Weon H.-Y."/>
            <person name="Yeon J."/>
        </authorList>
    </citation>
    <scope>NUCLEOTIDE SEQUENCE [LARGE SCALE GENOMIC DNA]</scope>
    <source>
        <strain evidence="2 3">SBD 7-3</strain>
    </source>
</reference>
<evidence type="ECO:0000259" key="1">
    <source>
        <dbReference type="Pfam" id="PF01261"/>
    </source>
</evidence>
<gene>
    <name evidence="2" type="ORF">RXV79_22995</name>
</gene>
<feature type="domain" description="Xylose isomerase-like TIM barrel" evidence="1">
    <location>
        <begin position="21"/>
        <end position="273"/>
    </location>
</feature>
<sequence length="295" mass="32719">MSIQGFGMDTISLAGPLEAKLDAMRAAGFDQVMLKANDLVGHPQGWRAAVAAVKASGLRGTGFQVLRDFEGLSGHLHHYKLDIAKTMLEMCAALGCDVLLACSSTSTHASTELDHIARDLRKLAMLAIPHGIRIAYEGLSWGRTVNEYTTAWDVVCRADCPNLGLCFDSFHALAAKTPLDGIDEIDPQKIFLVQLSDFMWQEARTFEERMATARTFRVFPGEGVHTAAVVEMVRRLDALGYDGDYSFEVFNDDYVQMPLPMVCERAERSAQWLADDVLRRAAPQPNQLRLRRVRG</sequence>
<keyword evidence="3" id="KW-1185">Reference proteome</keyword>
<protein>
    <submittedName>
        <fullName evidence="2">Sugar phosphate isomerase/epimerase family protein</fullName>
    </submittedName>
</protein>
<dbReference type="RefSeq" id="WP_316700416.1">
    <property type="nucleotide sequence ID" value="NZ_CP136336.1"/>
</dbReference>
<dbReference type="PANTHER" id="PTHR12110">
    <property type="entry name" value="HYDROXYPYRUVATE ISOMERASE"/>
    <property type="match status" value="1"/>
</dbReference>
<dbReference type="EMBL" id="CP136336">
    <property type="protein sequence ID" value="WOB07762.1"/>
    <property type="molecule type" value="Genomic_DNA"/>
</dbReference>
<accession>A0ABZ0CRZ5</accession>
<dbReference type="InterPro" id="IPR013022">
    <property type="entry name" value="Xyl_isomerase-like_TIM-brl"/>
</dbReference>
<dbReference type="GO" id="GO:0016853">
    <property type="term" value="F:isomerase activity"/>
    <property type="evidence" value="ECO:0007669"/>
    <property type="project" value="UniProtKB-KW"/>
</dbReference>
<dbReference type="InterPro" id="IPR036237">
    <property type="entry name" value="Xyl_isomerase-like_sf"/>
</dbReference>
<keyword evidence="2" id="KW-0413">Isomerase</keyword>
<dbReference type="Pfam" id="PF01261">
    <property type="entry name" value="AP_endonuc_2"/>
    <property type="match status" value="1"/>
</dbReference>
<proteinExistence type="predicted"/>
<dbReference type="PANTHER" id="PTHR12110:SF21">
    <property type="entry name" value="XYLOSE ISOMERASE-LIKE TIM BARREL DOMAIN-CONTAINING PROTEIN"/>
    <property type="match status" value="1"/>
</dbReference>
<dbReference type="InterPro" id="IPR050312">
    <property type="entry name" value="IolE/XylAMocC-like"/>
</dbReference>
<evidence type="ECO:0000313" key="3">
    <source>
        <dbReference type="Proteomes" id="UP001303946"/>
    </source>
</evidence>
<dbReference type="Proteomes" id="UP001303946">
    <property type="component" value="Chromosome"/>
</dbReference>
<dbReference type="SUPFAM" id="SSF51658">
    <property type="entry name" value="Xylose isomerase-like"/>
    <property type="match status" value="1"/>
</dbReference>